<feature type="non-terminal residue" evidence="1">
    <location>
        <position position="1"/>
    </location>
</feature>
<reference evidence="1" key="1">
    <citation type="journal article" date="2013" name="Environ. Microbiol.">
        <title>Microbiota from the distal guts of lean and obese adolescents exhibit partial functional redundancy besides clear differences in community structure.</title>
        <authorList>
            <person name="Ferrer M."/>
            <person name="Ruiz A."/>
            <person name="Lanza F."/>
            <person name="Haange S.B."/>
            <person name="Oberbach A."/>
            <person name="Till H."/>
            <person name="Bargiela R."/>
            <person name="Campoy C."/>
            <person name="Segura M.T."/>
            <person name="Richter M."/>
            <person name="von Bergen M."/>
            <person name="Seifert J."/>
            <person name="Suarez A."/>
        </authorList>
    </citation>
    <scope>NUCLEOTIDE SEQUENCE</scope>
</reference>
<protein>
    <submittedName>
        <fullName evidence="1">Uncharacterized protein</fullName>
    </submittedName>
</protein>
<organism evidence="1">
    <name type="scientific">human gut metagenome</name>
    <dbReference type="NCBI Taxonomy" id="408170"/>
    <lineage>
        <taxon>unclassified sequences</taxon>
        <taxon>metagenomes</taxon>
        <taxon>organismal metagenomes</taxon>
    </lineage>
</organism>
<proteinExistence type="predicted"/>
<name>K1SAF3_9ZZZZ</name>
<comment type="caution">
    <text evidence="1">The sequence shown here is derived from an EMBL/GenBank/DDBJ whole genome shotgun (WGS) entry which is preliminary data.</text>
</comment>
<dbReference type="AlphaFoldDB" id="K1SAF3"/>
<dbReference type="EMBL" id="AJWY01012152">
    <property type="protein sequence ID" value="EKC50730.1"/>
    <property type="molecule type" value="Genomic_DNA"/>
</dbReference>
<evidence type="ECO:0000313" key="1">
    <source>
        <dbReference type="EMBL" id="EKC50730.1"/>
    </source>
</evidence>
<gene>
    <name evidence="1" type="ORF">LEA_17733</name>
</gene>
<sequence length="30" mass="3476">IEQLNKIYTRMIDAMTINMRVAAPHVTSEE</sequence>
<accession>K1SAF3</accession>